<evidence type="ECO:0000256" key="2">
    <source>
        <dbReference type="ARBA" id="ARBA00006763"/>
    </source>
</evidence>
<dbReference type="AlphaFoldDB" id="A0A1G7CNU6"/>
<reference evidence="4 5" key="1">
    <citation type="submission" date="2016-10" db="EMBL/GenBank/DDBJ databases">
        <authorList>
            <person name="de Groot N.N."/>
        </authorList>
    </citation>
    <scope>NUCLEOTIDE SEQUENCE [LARGE SCALE GENOMIC DNA]</scope>
    <source>
        <strain evidence="4 5">CGMCC 1.9109</strain>
    </source>
</reference>
<dbReference type="NCBIfam" id="TIGR00730">
    <property type="entry name" value="Rossman fold protein, TIGR00730 family"/>
    <property type="match status" value="1"/>
</dbReference>
<dbReference type="GO" id="GO:0008714">
    <property type="term" value="F:AMP nucleosidase activity"/>
    <property type="evidence" value="ECO:0007669"/>
    <property type="project" value="UniProtKB-EC"/>
</dbReference>
<dbReference type="PANTHER" id="PTHR31223">
    <property type="entry name" value="LOG FAMILY PROTEIN YJL055W"/>
    <property type="match status" value="1"/>
</dbReference>
<accession>A0A1G7CNU6</accession>
<proteinExistence type="inferred from homology"/>
<dbReference type="RefSeq" id="WP_068306631.1">
    <property type="nucleotide sequence ID" value="NZ_DAIOMO010000001.1"/>
</dbReference>
<dbReference type="GO" id="GO:0005829">
    <property type="term" value="C:cytosol"/>
    <property type="evidence" value="ECO:0007669"/>
    <property type="project" value="TreeGrafter"/>
</dbReference>
<dbReference type="OrthoDB" id="9801098at2"/>
<keyword evidence="5" id="KW-1185">Reference proteome</keyword>
<name>A0A1G7CNU6_9PROT</name>
<organism evidence="4 5">
    <name type="scientific">Kordiimonas lacus</name>
    <dbReference type="NCBI Taxonomy" id="637679"/>
    <lineage>
        <taxon>Bacteria</taxon>
        <taxon>Pseudomonadati</taxon>
        <taxon>Pseudomonadota</taxon>
        <taxon>Alphaproteobacteria</taxon>
        <taxon>Kordiimonadales</taxon>
        <taxon>Kordiimonadaceae</taxon>
        <taxon>Kordiimonas</taxon>
    </lineage>
</organism>
<dbReference type="Pfam" id="PF03641">
    <property type="entry name" value="Lysine_decarbox"/>
    <property type="match status" value="1"/>
</dbReference>
<dbReference type="EC" id="3.2.2.n1" evidence="3"/>
<dbReference type="PANTHER" id="PTHR31223:SF70">
    <property type="entry name" value="LOG FAMILY PROTEIN YJL055W"/>
    <property type="match status" value="1"/>
</dbReference>
<evidence type="ECO:0000256" key="1">
    <source>
        <dbReference type="ARBA" id="ARBA00000274"/>
    </source>
</evidence>
<gene>
    <name evidence="4" type="ORF">SAMN04488071_2880</name>
</gene>
<dbReference type="InterPro" id="IPR005269">
    <property type="entry name" value="LOG"/>
</dbReference>
<dbReference type="InterPro" id="IPR031100">
    <property type="entry name" value="LOG_fam"/>
</dbReference>
<keyword evidence="3" id="KW-0378">Hydrolase</keyword>
<evidence type="ECO:0000256" key="3">
    <source>
        <dbReference type="RuleBase" id="RU363015"/>
    </source>
</evidence>
<protein>
    <recommendedName>
        <fullName evidence="3">Cytokinin riboside 5'-monophosphate phosphoribohydrolase</fullName>
        <ecNumber evidence="3">3.2.2.n1</ecNumber>
    </recommendedName>
</protein>
<dbReference type="STRING" id="637679.GCA_001550055_03041"/>
<evidence type="ECO:0000313" key="5">
    <source>
        <dbReference type="Proteomes" id="UP000183685"/>
    </source>
</evidence>
<dbReference type="Gene3D" id="3.40.50.450">
    <property type="match status" value="1"/>
</dbReference>
<dbReference type="SUPFAM" id="SSF102405">
    <property type="entry name" value="MCP/YpsA-like"/>
    <property type="match status" value="1"/>
</dbReference>
<comment type="similarity">
    <text evidence="2 3">Belongs to the LOG family.</text>
</comment>
<keyword evidence="3" id="KW-0203">Cytokinin biosynthesis</keyword>
<dbReference type="GO" id="GO:0009691">
    <property type="term" value="P:cytokinin biosynthetic process"/>
    <property type="evidence" value="ECO:0007669"/>
    <property type="project" value="UniProtKB-UniRule"/>
</dbReference>
<dbReference type="EMBL" id="FNAK01000006">
    <property type="protein sequence ID" value="SDE40989.1"/>
    <property type="molecule type" value="Genomic_DNA"/>
</dbReference>
<dbReference type="Proteomes" id="UP000183685">
    <property type="component" value="Unassembled WGS sequence"/>
</dbReference>
<comment type="catalytic activity">
    <reaction evidence="1">
        <text>AMP + H2O = D-ribose 5-phosphate + adenine</text>
        <dbReference type="Rhea" id="RHEA:20129"/>
        <dbReference type="ChEBI" id="CHEBI:15377"/>
        <dbReference type="ChEBI" id="CHEBI:16708"/>
        <dbReference type="ChEBI" id="CHEBI:78346"/>
        <dbReference type="ChEBI" id="CHEBI:456215"/>
        <dbReference type="EC" id="3.2.2.4"/>
    </reaction>
</comment>
<evidence type="ECO:0000313" key="4">
    <source>
        <dbReference type="EMBL" id="SDE40989.1"/>
    </source>
</evidence>
<sequence>MKSTPQPTTTIRNVCVYCGSRMGNKPSYEQLAKDLGGRIAGAGLGLVYGAGSIGLMGVVARAARDGGAPVIGIIPEHLDAVEITQDGLTELHVTQNMHERKKMMFDRSDAFVILPGGLGTLDETFEIMTWAQLSLHRKPIILINHEDYWTPLVDLVSNVVEAGFAAPENATLLSVVETAEDAIELLKQMETAPSDARSELF</sequence>